<keyword evidence="2" id="KW-1185">Reference proteome</keyword>
<sequence length="70" mass="8151">MERKRLPVSQIVIGFLSCSRTGFCFDEILWVETVRFLFCFRLLSCSYLPKLFVRGEKRIPLTATSSDRSV</sequence>
<name>A0AAD3P7X1_NEPGR</name>
<evidence type="ECO:0000313" key="1">
    <source>
        <dbReference type="EMBL" id="GMG99408.1"/>
    </source>
</evidence>
<gene>
    <name evidence="1" type="ORF">Nepgr_001248</name>
</gene>
<dbReference type="EMBL" id="BSYO01000001">
    <property type="protein sequence ID" value="GMG99408.1"/>
    <property type="molecule type" value="Genomic_DNA"/>
</dbReference>
<organism evidence="1 2">
    <name type="scientific">Nepenthes gracilis</name>
    <name type="common">Slender pitcher plant</name>
    <dbReference type="NCBI Taxonomy" id="150966"/>
    <lineage>
        <taxon>Eukaryota</taxon>
        <taxon>Viridiplantae</taxon>
        <taxon>Streptophyta</taxon>
        <taxon>Embryophyta</taxon>
        <taxon>Tracheophyta</taxon>
        <taxon>Spermatophyta</taxon>
        <taxon>Magnoliopsida</taxon>
        <taxon>eudicotyledons</taxon>
        <taxon>Gunneridae</taxon>
        <taxon>Pentapetalae</taxon>
        <taxon>Caryophyllales</taxon>
        <taxon>Nepenthaceae</taxon>
        <taxon>Nepenthes</taxon>
    </lineage>
</organism>
<comment type="caution">
    <text evidence="1">The sequence shown here is derived from an EMBL/GenBank/DDBJ whole genome shotgun (WGS) entry which is preliminary data.</text>
</comment>
<proteinExistence type="predicted"/>
<dbReference type="Proteomes" id="UP001279734">
    <property type="component" value="Unassembled WGS sequence"/>
</dbReference>
<dbReference type="AlphaFoldDB" id="A0AAD3P7X1"/>
<protein>
    <submittedName>
        <fullName evidence="1">Uncharacterized protein</fullName>
    </submittedName>
</protein>
<accession>A0AAD3P7X1</accession>
<dbReference type="PROSITE" id="PS51257">
    <property type="entry name" value="PROKAR_LIPOPROTEIN"/>
    <property type="match status" value="1"/>
</dbReference>
<reference evidence="1" key="1">
    <citation type="submission" date="2023-05" db="EMBL/GenBank/DDBJ databases">
        <title>Nepenthes gracilis genome sequencing.</title>
        <authorList>
            <person name="Fukushima K."/>
        </authorList>
    </citation>
    <scope>NUCLEOTIDE SEQUENCE</scope>
    <source>
        <strain evidence="1">SING2019-196</strain>
    </source>
</reference>
<evidence type="ECO:0000313" key="2">
    <source>
        <dbReference type="Proteomes" id="UP001279734"/>
    </source>
</evidence>